<feature type="transmembrane region" description="Helical" evidence="1">
    <location>
        <begin position="38"/>
        <end position="62"/>
    </location>
</feature>
<evidence type="ECO:0000256" key="1">
    <source>
        <dbReference type="SAM" id="Phobius"/>
    </source>
</evidence>
<dbReference type="EMBL" id="JACIFO010000002">
    <property type="protein sequence ID" value="MBB4118286.1"/>
    <property type="molecule type" value="Genomic_DNA"/>
</dbReference>
<keyword evidence="3" id="KW-1185">Reference proteome</keyword>
<keyword evidence="1" id="KW-0812">Transmembrane</keyword>
<sequence>MKKAANNIPSYTLLISGIALLYFLWVGVQIYFTIDVPLFGAIHEIITIPFILFTIGSFLYSLYRIFFNTNNKKAFIIIGLLNLASIAWLAAMTLSF</sequence>
<dbReference type="AlphaFoldDB" id="A0A840ESE5"/>
<name>A0A840ESE5_9FLAO</name>
<gene>
    <name evidence="2" type="ORF">GGR32_000560</name>
</gene>
<accession>A0A840ESE5</accession>
<reference evidence="2 3" key="1">
    <citation type="submission" date="2020-08" db="EMBL/GenBank/DDBJ databases">
        <title>Genomic Encyclopedia of Type Strains, Phase IV (KMG-IV): sequencing the most valuable type-strain genomes for metagenomic binning, comparative biology and taxonomic classification.</title>
        <authorList>
            <person name="Goeker M."/>
        </authorList>
    </citation>
    <scope>NUCLEOTIDE SEQUENCE [LARGE SCALE GENOMIC DNA]</scope>
    <source>
        <strain evidence="2 3">DSM 29568</strain>
    </source>
</reference>
<keyword evidence="1" id="KW-1133">Transmembrane helix</keyword>
<dbReference type="RefSeq" id="WP_183476130.1">
    <property type="nucleotide sequence ID" value="NZ_JACIFO010000002.1"/>
</dbReference>
<dbReference type="Proteomes" id="UP000553034">
    <property type="component" value="Unassembled WGS sequence"/>
</dbReference>
<protein>
    <submittedName>
        <fullName evidence="2">Uncharacterized protein</fullName>
    </submittedName>
</protein>
<proteinExistence type="predicted"/>
<keyword evidence="1" id="KW-0472">Membrane</keyword>
<evidence type="ECO:0000313" key="2">
    <source>
        <dbReference type="EMBL" id="MBB4118286.1"/>
    </source>
</evidence>
<feature type="transmembrane region" description="Helical" evidence="1">
    <location>
        <begin position="12"/>
        <end position="32"/>
    </location>
</feature>
<organism evidence="2 3">
    <name type="scientific">Mesonia hippocampi</name>
    <dbReference type="NCBI Taxonomy" id="1628250"/>
    <lineage>
        <taxon>Bacteria</taxon>
        <taxon>Pseudomonadati</taxon>
        <taxon>Bacteroidota</taxon>
        <taxon>Flavobacteriia</taxon>
        <taxon>Flavobacteriales</taxon>
        <taxon>Flavobacteriaceae</taxon>
        <taxon>Mesonia</taxon>
    </lineage>
</organism>
<comment type="caution">
    <text evidence="2">The sequence shown here is derived from an EMBL/GenBank/DDBJ whole genome shotgun (WGS) entry which is preliminary data.</text>
</comment>
<feature type="transmembrane region" description="Helical" evidence="1">
    <location>
        <begin position="74"/>
        <end position="94"/>
    </location>
</feature>
<evidence type="ECO:0000313" key="3">
    <source>
        <dbReference type="Proteomes" id="UP000553034"/>
    </source>
</evidence>